<dbReference type="VEuPathDB" id="FungiDB:CC1G_06026"/>
<gene>
    <name evidence="1" type="ORF">CC1G_06026</name>
</gene>
<accession>A8N4P8</accession>
<dbReference type="GeneID" id="6006254"/>
<evidence type="ECO:0000313" key="1">
    <source>
        <dbReference type="EMBL" id="EAU92039.2"/>
    </source>
</evidence>
<dbReference type="OMA" id="TWHMVET"/>
<comment type="caution">
    <text evidence="1">The sequence shown here is derived from an EMBL/GenBank/DDBJ whole genome shotgun (WGS) entry which is preliminary data.</text>
</comment>
<keyword evidence="2" id="KW-1185">Reference proteome</keyword>
<dbReference type="AlphaFoldDB" id="A8N4P8"/>
<reference evidence="1 2" key="1">
    <citation type="journal article" date="2010" name="Proc. Natl. Acad. Sci. U.S.A.">
        <title>Insights into evolution of multicellular fungi from the assembled chromosomes of the mushroom Coprinopsis cinerea (Coprinus cinereus).</title>
        <authorList>
            <person name="Stajich J.E."/>
            <person name="Wilke S.K."/>
            <person name="Ahren D."/>
            <person name="Au C.H."/>
            <person name="Birren B.W."/>
            <person name="Borodovsky M."/>
            <person name="Burns C."/>
            <person name="Canback B."/>
            <person name="Casselton L.A."/>
            <person name="Cheng C.K."/>
            <person name="Deng J."/>
            <person name="Dietrich F.S."/>
            <person name="Fargo D.C."/>
            <person name="Farman M.L."/>
            <person name="Gathman A.C."/>
            <person name="Goldberg J."/>
            <person name="Guigo R."/>
            <person name="Hoegger P.J."/>
            <person name="Hooker J.B."/>
            <person name="Huggins A."/>
            <person name="James T.Y."/>
            <person name="Kamada T."/>
            <person name="Kilaru S."/>
            <person name="Kodira C."/>
            <person name="Kues U."/>
            <person name="Kupfer D."/>
            <person name="Kwan H.S."/>
            <person name="Lomsadze A."/>
            <person name="Li W."/>
            <person name="Lilly W.W."/>
            <person name="Ma L.J."/>
            <person name="Mackey A.J."/>
            <person name="Manning G."/>
            <person name="Martin F."/>
            <person name="Muraguchi H."/>
            <person name="Natvig D.O."/>
            <person name="Palmerini H."/>
            <person name="Ramesh M.A."/>
            <person name="Rehmeyer C.J."/>
            <person name="Roe B.A."/>
            <person name="Shenoy N."/>
            <person name="Stanke M."/>
            <person name="Ter-Hovhannisyan V."/>
            <person name="Tunlid A."/>
            <person name="Velagapudi R."/>
            <person name="Vision T.J."/>
            <person name="Zeng Q."/>
            <person name="Zolan M.E."/>
            <person name="Pukkila P.J."/>
        </authorList>
    </citation>
    <scope>NUCLEOTIDE SEQUENCE [LARGE SCALE GENOMIC DNA]</scope>
    <source>
        <strain evidence="2">Okayama-7 / 130 / ATCC MYA-4618 / FGSC 9003</strain>
    </source>
</reference>
<dbReference type="Proteomes" id="UP000001861">
    <property type="component" value="Unassembled WGS sequence"/>
</dbReference>
<evidence type="ECO:0000313" key="2">
    <source>
        <dbReference type="Proteomes" id="UP000001861"/>
    </source>
</evidence>
<dbReference type="RefSeq" id="XP_001829817.2">
    <property type="nucleotide sequence ID" value="XM_001829765.2"/>
</dbReference>
<dbReference type="OrthoDB" id="3067373at2759"/>
<dbReference type="KEGG" id="cci:CC1G_06026"/>
<name>A8N4P8_COPC7</name>
<dbReference type="EMBL" id="AACS02000003">
    <property type="protein sequence ID" value="EAU92039.2"/>
    <property type="molecule type" value="Genomic_DNA"/>
</dbReference>
<protein>
    <submittedName>
        <fullName evidence="1">Uncharacterized protein</fullName>
    </submittedName>
</protein>
<dbReference type="STRING" id="240176.A8N4P8"/>
<dbReference type="HOGENOM" id="CLU_067622_1_0_1"/>
<sequence length="277" mass="32073">MSGYEIDEFYDKHEASAKLQDLIDECNKGEKTKDMQLSTSKIKTASVKRISRPESWRMYQVVNDEPTEIVFRIQGIIQSKELPPVGRNINRSNRAKKHLRQQVTIFGFGAPLFQNFADSVEAMYIKYGDFISDGHLEEWSPPTDGDSVGFDVINRYFTHANYATGEPQVPFHETVDPFDVLKQMGGGNYVHTQDNHVDYIERVIAENSKDYHRVKMRLILKALVLIDQQFREKACILRMRNRIKAKPTFTSLKRPAIYDIEEDINTSENAMSRMRLD</sequence>
<dbReference type="InParanoid" id="A8N4P8"/>
<proteinExistence type="predicted"/>
<organism evidence="1 2">
    <name type="scientific">Coprinopsis cinerea (strain Okayama-7 / 130 / ATCC MYA-4618 / FGSC 9003)</name>
    <name type="common">Inky cap fungus</name>
    <name type="synonym">Hormographiella aspergillata</name>
    <dbReference type="NCBI Taxonomy" id="240176"/>
    <lineage>
        <taxon>Eukaryota</taxon>
        <taxon>Fungi</taxon>
        <taxon>Dikarya</taxon>
        <taxon>Basidiomycota</taxon>
        <taxon>Agaricomycotina</taxon>
        <taxon>Agaricomycetes</taxon>
        <taxon>Agaricomycetidae</taxon>
        <taxon>Agaricales</taxon>
        <taxon>Agaricineae</taxon>
        <taxon>Psathyrellaceae</taxon>
        <taxon>Coprinopsis</taxon>
    </lineage>
</organism>